<dbReference type="Gene3D" id="3.60.120.10">
    <property type="entry name" value="Anthranilate synthase"/>
    <property type="match status" value="1"/>
</dbReference>
<accession>A0ABY6NSW1</accession>
<dbReference type="InterPro" id="IPR005801">
    <property type="entry name" value="ADC_synthase"/>
</dbReference>
<dbReference type="PANTHER" id="PTHR42839">
    <property type="entry name" value="ISOCHORISMATE SYNTHASE ENTC"/>
    <property type="match status" value="1"/>
</dbReference>
<evidence type="ECO:0000313" key="3">
    <source>
        <dbReference type="Proteomes" id="UP001163981"/>
    </source>
</evidence>
<feature type="domain" description="Chorismate-utilising enzyme C-terminal" evidence="1">
    <location>
        <begin position="332"/>
        <end position="377"/>
    </location>
</feature>
<organism evidence="2 3">
    <name type="scientific">Salinimicrobium tongyeongense</name>
    <dbReference type="NCBI Taxonomy" id="2809707"/>
    <lineage>
        <taxon>Bacteria</taxon>
        <taxon>Pseudomonadati</taxon>
        <taxon>Bacteroidota</taxon>
        <taxon>Flavobacteriia</taxon>
        <taxon>Flavobacteriales</taxon>
        <taxon>Flavobacteriaceae</taxon>
        <taxon>Salinimicrobium</taxon>
    </lineage>
</organism>
<dbReference type="EMBL" id="CP069620">
    <property type="protein sequence ID" value="UZH55573.1"/>
    <property type="molecule type" value="Genomic_DNA"/>
</dbReference>
<dbReference type="SUPFAM" id="SSF56322">
    <property type="entry name" value="ADC synthase"/>
    <property type="match status" value="1"/>
</dbReference>
<reference evidence="2" key="1">
    <citation type="submission" date="2021-02" db="EMBL/GenBank/DDBJ databases">
        <title>Salinimicrobium sp. nov. isolated from seawater in Tongyeong, Republic of Korea.</title>
        <authorList>
            <person name="Lee S.-J."/>
        </authorList>
    </citation>
    <scope>NUCLEOTIDE SEQUENCE</scope>
    <source>
        <strain evidence="2">HN-2-9-2</strain>
    </source>
</reference>
<sequence>MPEADFFNKLKQHFEMQLPFVAYRKPILIGNLGTVTAFLQQDDYLNYTEAFSESGFVFAPFDTSGKAILFPENASEKHIFEQVVSDEAAVTGKSQKGQISEEKKSAHIELVRKAVTALQAGEMDKVVLSRREEVGLQQQGPLKLFNELLKTYSTAFVYCWFHPKVGCWLGATPETLMKLEHNQFKTMALAGTQKFQGSMEVEWGEKEKQEQQFVTDSILENLKASGIEALEISEPYTAKAGNLLHLRTDIYGTLASTAVPRNGSARLANIISALHPTPAVGGLPKEKARKFILSEEHYDREFYTGFLGELNLQKNMQRSLTRRNVENLAYRTVKKETDLYVNLRCMKIEAGKAVLFIGGGITKDSVPEDEWEETVNKAETMKKVLLK</sequence>
<dbReference type="InterPro" id="IPR015890">
    <property type="entry name" value="Chorismate_C"/>
</dbReference>
<proteinExistence type="predicted"/>
<dbReference type="PANTHER" id="PTHR42839:SF2">
    <property type="entry name" value="ISOCHORISMATE SYNTHASE ENTC"/>
    <property type="match status" value="1"/>
</dbReference>
<keyword evidence="3" id="KW-1185">Reference proteome</keyword>
<feature type="domain" description="Chorismate-utilising enzyme C-terminal" evidence="1">
    <location>
        <begin position="105"/>
        <end position="325"/>
    </location>
</feature>
<evidence type="ECO:0000313" key="2">
    <source>
        <dbReference type="EMBL" id="UZH55573.1"/>
    </source>
</evidence>
<dbReference type="Pfam" id="PF00425">
    <property type="entry name" value="Chorismate_bind"/>
    <property type="match status" value="2"/>
</dbReference>
<dbReference type="RefSeq" id="WP_265163954.1">
    <property type="nucleotide sequence ID" value="NZ_CP069620.1"/>
</dbReference>
<dbReference type="Proteomes" id="UP001163981">
    <property type="component" value="Chromosome"/>
</dbReference>
<protein>
    <submittedName>
        <fullName evidence="2">Chorismate-binding protein</fullName>
    </submittedName>
</protein>
<evidence type="ECO:0000259" key="1">
    <source>
        <dbReference type="Pfam" id="PF00425"/>
    </source>
</evidence>
<gene>
    <name evidence="2" type="ORF">JRG66_01360</name>
</gene>
<name>A0ABY6NSW1_9FLAO</name>